<dbReference type="STRING" id="641665.GCA_002104455_00037"/>
<keyword evidence="1" id="KW-0479">Metal-binding</keyword>
<accession>A0A1H7I6J1</accession>
<dbReference type="InterPro" id="IPR000428">
    <property type="entry name" value="Cu-bd"/>
</dbReference>
<dbReference type="PANTHER" id="PTHR46594:SF4">
    <property type="entry name" value="P-TYPE CATION-TRANSPORTING ATPASE"/>
    <property type="match status" value="1"/>
</dbReference>
<protein>
    <submittedName>
        <fullName evidence="4">Cu+-exporting ATPase</fullName>
    </submittedName>
</protein>
<dbReference type="GO" id="GO:0005507">
    <property type="term" value="F:copper ion binding"/>
    <property type="evidence" value="ECO:0007669"/>
    <property type="project" value="InterPro"/>
</dbReference>
<evidence type="ECO:0000256" key="1">
    <source>
        <dbReference type="ARBA" id="ARBA00022723"/>
    </source>
</evidence>
<evidence type="ECO:0000256" key="2">
    <source>
        <dbReference type="SAM" id="SignalP"/>
    </source>
</evidence>
<keyword evidence="2" id="KW-0732">Signal</keyword>
<evidence type="ECO:0000313" key="5">
    <source>
        <dbReference type="Proteomes" id="UP000199297"/>
    </source>
</evidence>
<evidence type="ECO:0000313" key="4">
    <source>
        <dbReference type="EMBL" id="SEK56185.1"/>
    </source>
</evidence>
<dbReference type="RefSeq" id="WP_085282056.1">
    <property type="nucleotide sequence ID" value="NZ_FOBI01000001.1"/>
</dbReference>
<dbReference type="FunFam" id="3.30.70.100:FF:000001">
    <property type="entry name" value="ATPase copper transporting beta"/>
    <property type="match status" value="1"/>
</dbReference>
<reference evidence="5" key="1">
    <citation type="submission" date="2016-10" db="EMBL/GenBank/DDBJ databases">
        <authorList>
            <person name="Varghese N."/>
            <person name="Submissions S."/>
        </authorList>
    </citation>
    <scope>NUCLEOTIDE SEQUENCE [LARGE SCALE GENOMIC DNA]</scope>
    <source>
        <strain evidence="5">CGMCC 1.9127</strain>
    </source>
</reference>
<evidence type="ECO:0000259" key="3">
    <source>
        <dbReference type="PROSITE" id="PS50846"/>
    </source>
</evidence>
<dbReference type="GO" id="GO:0006825">
    <property type="term" value="P:copper ion transport"/>
    <property type="evidence" value="ECO:0007669"/>
    <property type="project" value="InterPro"/>
</dbReference>
<dbReference type="PANTHER" id="PTHR46594">
    <property type="entry name" value="P-TYPE CATION-TRANSPORTING ATPASE"/>
    <property type="match status" value="1"/>
</dbReference>
<dbReference type="OrthoDB" id="5513217at2"/>
<dbReference type="Proteomes" id="UP000199297">
    <property type="component" value="Unassembled WGS sequence"/>
</dbReference>
<dbReference type="EMBL" id="FOBI01000001">
    <property type="protein sequence ID" value="SEK56185.1"/>
    <property type="molecule type" value="Genomic_DNA"/>
</dbReference>
<dbReference type="InterPro" id="IPR036163">
    <property type="entry name" value="HMA_dom_sf"/>
</dbReference>
<dbReference type="Gene3D" id="3.30.70.100">
    <property type="match status" value="1"/>
</dbReference>
<name>A0A1H7I6J1_9GAMM</name>
<dbReference type="CDD" id="cd00371">
    <property type="entry name" value="HMA"/>
    <property type="match status" value="1"/>
</dbReference>
<dbReference type="PROSITE" id="PS50846">
    <property type="entry name" value="HMA_2"/>
    <property type="match status" value="1"/>
</dbReference>
<proteinExistence type="predicted"/>
<feature type="domain" description="HMA" evidence="3">
    <location>
        <begin position="22"/>
        <end position="88"/>
    </location>
</feature>
<feature type="chain" id="PRO_5011714582" evidence="2">
    <location>
        <begin position="22"/>
        <end position="100"/>
    </location>
</feature>
<dbReference type="InterPro" id="IPR006121">
    <property type="entry name" value="HMA_dom"/>
</dbReference>
<dbReference type="Pfam" id="PF00403">
    <property type="entry name" value="HMA"/>
    <property type="match status" value="1"/>
</dbReference>
<dbReference type="AlphaFoldDB" id="A0A1H7I6J1"/>
<gene>
    <name evidence="4" type="ORF">SAMN05216262_101669</name>
</gene>
<dbReference type="PRINTS" id="PR00944">
    <property type="entry name" value="CUEXPORT"/>
</dbReference>
<dbReference type="SUPFAM" id="SSF55008">
    <property type="entry name" value="HMA, heavy metal-associated domain"/>
    <property type="match status" value="1"/>
</dbReference>
<organism evidence="4 5">
    <name type="scientific">Colwellia chukchiensis</name>
    <dbReference type="NCBI Taxonomy" id="641665"/>
    <lineage>
        <taxon>Bacteria</taxon>
        <taxon>Pseudomonadati</taxon>
        <taxon>Pseudomonadota</taxon>
        <taxon>Gammaproteobacteria</taxon>
        <taxon>Alteromonadales</taxon>
        <taxon>Colwelliaceae</taxon>
        <taxon>Colwellia</taxon>
    </lineage>
</organism>
<keyword evidence="5" id="KW-1185">Reference proteome</keyword>
<feature type="signal peptide" evidence="2">
    <location>
        <begin position="1"/>
        <end position="21"/>
    </location>
</feature>
<sequence length="100" mass="11201">MKKFLLFTLIIALFTSLSAKAKTIEVEVHGMTCAFCVDNLNRKFNKMEGVLKVQVSLKTKKVRIETEAELPTIEMIKQAVLDAGFTPIKVTVLSNEKAKK</sequence>